<sequence>MTITTFLFYLPLLLTFAVAGIYAERKIAGFIQDRLGPMDTGKFGLLQTIADVLKLLMKEDISHDRVDKKLFPIAPIIVFSAILSGFAVLPLTSDWTGAGLQVGLFYLLTIITFDVVGILMAGWAANNKYALFGAERSVAQLISYEVPMGMCVLAVVCICQTLDLQAISFQQGIFAVAHGQEVSYLFGIKATGIEVSSIGGILSWNIVRAPILIPVAVIFFIASLAEANRAPFDLAEAESELIAGYNVEYSGFKFAMLMLGEYGMMLLMSILMAVLFFGSWNTPFPNIGSWPLAEWTSGQPGSVSGHLWGGFWLLSKAFVVIFFQMVVRWTYPRLRVDQLMSFAWKYLTPATLILVVLSVFWRMLMI</sequence>
<evidence type="ECO:0000256" key="1">
    <source>
        <dbReference type="ARBA" id="ARBA00004141"/>
    </source>
</evidence>
<name>A0ABN6L7W1_9BACT</name>
<feature type="transmembrane region" description="Helical" evidence="5">
    <location>
        <begin position="6"/>
        <end position="23"/>
    </location>
</feature>
<dbReference type="PANTHER" id="PTHR11432">
    <property type="entry name" value="NADH DEHYDROGENASE SUBUNIT 1"/>
    <property type="match status" value="1"/>
</dbReference>
<comment type="catalytic activity">
    <reaction evidence="5">
        <text>a quinone + NADH + 5 H(+)(in) = a quinol + NAD(+) + 4 H(+)(out)</text>
        <dbReference type="Rhea" id="RHEA:57888"/>
        <dbReference type="ChEBI" id="CHEBI:15378"/>
        <dbReference type="ChEBI" id="CHEBI:24646"/>
        <dbReference type="ChEBI" id="CHEBI:57540"/>
        <dbReference type="ChEBI" id="CHEBI:57945"/>
        <dbReference type="ChEBI" id="CHEBI:132124"/>
    </reaction>
</comment>
<keyword evidence="5" id="KW-1278">Translocase</keyword>
<feature type="transmembrane region" description="Helical" evidence="5">
    <location>
        <begin position="70"/>
        <end position="92"/>
    </location>
</feature>
<comment type="function">
    <text evidence="5">NDH-1 shuttles electrons from NADH, via FMN and iron-sulfur (Fe-S) centers, to quinones in the respiratory chain. The immediate electron acceptor for the enzyme in this species is believed to be ubiquinone. Couples the redox reaction to proton translocation (for every two electrons transferred, four hydrogen ions are translocated across the cytoplasmic membrane), and thus conserves the redox energy in a proton gradient. This subunit may bind ubiquinone.</text>
</comment>
<keyword evidence="4 5" id="KW-0472">Membrane</keyword>
<comment type="subunit">
    <text evidence="5">NDH-1 is composed of 14 different subunits. Subunits NuoA, H, J, K, L, M, N constitute the membrane sector of the complex.</text>
</comment>
<dbReference type="PANTHER" id="PTHR11432:SF3">
    <property type="entry name" value="NADH-UBIQUINONE OXIDOREDUCTASE CHAIN 1"/>
    <property type="match status" value="1"/>
</dbReference>
<keyword evidence="3 5" id="KW-1133">Transmembrane helix</keyword>
<feature type="transmembrane region" description="Helical" evidence="5">
    <location>
        <begin position="311"/>
        <end position="331"/>
    </location>
</feature>
<keyword evidence="2 5" id="KW-0812">Transmembrane</keyword>
<dbReference type="HAMAP" id="MF_01350">
    <property type="entry name" value="NDH1_NuoH"/>
    <property type="match status" value="1"/>
</dbReference>
<feature type="transmembrane region" description="Helical" evidence="5">
    <location>
        <begin position="206"/>
        <end position="225"/>
    </location>
</feature>
<protein>
    <recommendedName>
        <fullName evidence="5">NADH-quinone oxidoreductase subunit H</fullName>
        <ecNumber evidence="5">7.1.1.-</ecNumber>
    </recommendedName>
    <alternativeName>
        <fullName evidence="5">NADH dehydrogenase I subunit H</fullName>
    </alternativeName>
    <alternativeName>
        <fullName evidence="5">NDH-1 subunit H</fullName>
    </alternativeName>
</protein>
<keyword evidence="5" id="KW-0874">Quinone</keyword>
<reference evidence="7 8" key="1">
    <citation type="submission" date="2021-12" db="EMBL/GenBank/DDBJ databases">
        <title>Genome sequencing of bacteria with rrn-lacking chromosome and rrn-plasmid.</title>
        <authorList>
            <person name="Anda M."/>
            <person name="Iwasaki W."/>
        </authorList>
    </citation>
    <scope>NUCLEOTIDE SEQUENCE [LARGE SCALE GENOMIC DNA]</scope>
    <source>
        <strain evidence="7 8">NBRC 101262</strain>
    </source>
</reference>
<dbReference type="Proteomes" id="UP001354989">
    <property type="component" value="Chromosome"/>
</dbReference>
<gene>
    <name evidence="5 7" type="primary">nuoH</name>
    <name evidence="7" type="ORF">PEPS_15610</name>
</gene>
<feature type="transmembrane region" description="Helical" evidence="5">
    <location>
        <begin position="262"/>
        <end position="280"/>
    </location>
</feature>
<dbReference type="InterPro" id="IPR001694">
    <property type="entry name" value="NADH_UbQ_OxRdtase_su1/FPO"/>
</dbReference>
<evidence type="ECO:0000313" key="8">
    <source>
        <dbReference type="Proteomes" id="UP001354989"/>
    </source>
</evidence>
<comment type="similarity">
    <text evidence="5 6">Belongs to the complex I subunit 1 family.</text>
</comment>
<feature type="transmembrane region" description="Helical" evidence="5">
    <location>
        <begin position="343"/>
        <end position="364"/>
    </location>
</feature>
<evidence type="ECO:0000256" key="4">
    <source>
        <dbReference type="ARBA" id="ARBA00023136"/>
    </source>
</evidence>
<evidence type="ECO:0000256" key="6">
    <source>
        <dbReference type="RuleBase" id="RU000471"/>
    </source>
</evidence>
<keyword evidence="5 6" id="KW-0520">NAD</keyword>
<keyword evidence="5" id="KW-0830">Ubiquinone</keyword>
<keyword evidence="5" id="KW-1003">Cell membrane</keyword>
<dbReference type="PROSITE" id="PS00668">
    <property type="entry name" value="COMPLEX1_ND1_2"/>
    <property type="match status" value="1"/>
</dbReference>
<dbReference type="EMBL" id="AP025292">
    <property type="protein sequence ID" value="BDC99280.1"/>
    <property type="molecule type" value="Genomic_DNA"/>
</dbReference>
<dbReference type="EC" id="7.1.1.-" evidence="5"/>
<evidence type="ECO:0000256" key="5">
    <source>
        <dbReference type="HAMAP-Rule" id="MF_01350"/>
    </source>
</evidence>
<dbReference type="Pfam" id="PF00146">
    <property type="entry name" value="NADHdh"/>
    <property type="match status" value="1"/>
</dbReference>
<proteinExistence type="inferred from homology"/>
<evidence type="ECO:0000256" key="3">
    <source>
        <dbReference type="ARBA" id="ARBA00022989"/>
    </source>
</evidence>
<feature type="transmembrane region" description="Helical" evidence="5">
    <location>
        <begin position="146"/>
        <end position="167"/>
    </location>
</feature>
<evidence type="ECO:0000313" key="7">
    <source>
        <dbReference type="EMBL" id="BDC99280.1"/>
    </source>
</evidence>
<dbReference type="RefSeq" id="WP_332919193.1">
    <property type="nucleotide sequence ID" value="NZ_AP025292.1"/>
</dbReference>
<organism evidence="7 8">
    <name type="scientific">Persicobacter psychrovividus</name>
    <dbReference type="NCBI Taxonomy" id="387638"/>
    <lineage>
        <taxon>Bacteria</taxon>
        <taxon>Pseudomonadati</taxon>
        <taxon>Bacteroidota</taxon>
        <taxon>Cytophagia</taxon>
        <taxon>Cytophagales</taxon>
        <taxon>Persicobacteraceae</taxon>
        <taxon>Persicobacter</taxon>
    </lineage>
</organism>
<dbReference type="InterPro" id="IPR018086">
    <property type="entry name" value="NADH_UbQ_OxRdtase_su1_CS"/>
</dbReference>
<keyword evidence="8" id="KW-1185">Reference proteome</keyword>
<comment type="subcellular location">
    <subcellularLocation>
        <location evidence="5 6">Cell membrane</location>
        <topology evidence="5 6">Multi-pass membrane protein</topology>
    </subcellularLocation>
    <subcellularLocation>
        <location evidence="1">Membrane</location>
        <topology evidence="1">Multi-pass membrane protein</topology>
    </subcellularLocation>
</comment>
<accession>A0ABN6L7W1</accession>
<evidence type="ECO:0000256" key="2">
    <source>
        <dbReference type="ARBA" id="ARBA00022692"/>
    </source>
</evidence>
<feature type="transmembrane region" description="Helical" evidence="5">
    <location>
        <begin position="104"/>
        <end position="125"/>
    </location>
</feature>